<proteinExistence type="predicted"/>
<evidence type="ECO:0000313" key="2">
    <source>
        <dbReference type="EMBL" id="KAA1110347.1"/>
    </source>
</evidence>
<accession>A0A5B0QAY2</accession>
<sequence>MASVGPVEPSQQGKQLNRPRIETSKGKKGIYSLLCQPTNATGLASRGSGHGVTSHHHPSALLRDTSFILSALILTHAQSFHSSRQVGSILANPLLRYTRPASFRLTIDSVARVCVEKKPDSGLER</sequence>
<organism evidence="2 3">
    <name type="scientific">Puccinia graminis f. sp. tritici</name>
    <dbReference type="NCBI Taxonomy" id="56615"/>
    <lineage>
        <taxon>Eukaryota</taxon>
        <taxon>Fungi</taxon>
        <taxon>Dikarya</taxon>
        <taxon>Basidiomycota</taxon>
        <taxon>Pucciniomycotina</taxon>
        <taxon>Pucciniomycetes</taxon>
        <taxon>Pucciniales</taxon>
        <taxon>Pucciniaceae</taxon>
        <taxon>Puccinia</taxon>
    </lineage>
</organism>
<reference evidence="2 3" key="1">
    <citation type="submission" date="2019-05" db="EMBL/GenBank/DDBJ databases">
        <title>Emergence of the Ug99 lineage of the wheat stem rust pathogen through somatic hybridization.</title>
        <authorList>
            <person name="Li F."/>
            <person name="Upadhyaya N.M."/>
            <person name="Sperschneider J."/>
            <person name="Matny O."/>
            <person name="Nguyen-Phuc H."/>
            <person name="Mago R."/>
            <person name="Raley C."/>
            <person name="Miller M.E."/>
            <person name="Silverstein K.A.T."/>
            <person name="Henningsen E."/>
            <person name="Hirsch C.D."/>
            <person name="Visser B."/>
            <person name="Pretorius Z.A."/>
            <person name="Steffenson B.J."/>
            <person name="Schwessinger B."/>
            <person name="Dodds P.N."/>
            <person name="Figueroa M."/>
        </authorList>
    </citation>
    <scope>NUCLEOTIDE SEQUENCE [LARGE SCALE GENOMIC DNA]</scope>
    <source>
        <strain evidence="2">21-0</strain>
    </source>
</reference>
<gene>
    <name evidence="2" type="ORF">PGT21_018644</name>
</gene>
<evidence type="ECO:0000313" key="3">
    <source>
        <dbReference type="Proteomes" id="UP000324748"/>
    </source>
</evidence>
<name>A0A5B0QAY2_PUCGR</name>
<comment type="caution">
    <text evidence="2">The sequence shown here is derived from an EMBL/GenBank/DDBJ whole genome shotgun (WGS) entry which is preliminary data.</text>
</comment>
<feature type="region of interest" description="Disordered" evidence="1">
    <location>
        <begin position="1"/>
        <end position="25"/>
    </location>
</feature>
<evidence type="ECO:0000256" key="1">
    <source>
        <dbReference type="SAM" id="MobiDB-lite"/>
    </source>
</evidence>
<dbReference type="AlphaFoldDB" id="A0A5B0QAY2"/>
<keyword evidence="3" id="KW-1185">Reference proteome</keyword>
<protein>
    <submittedName>
        <fullName evidence="2">Uncharacterized protein</fullName>
    </submittedName>
</protein>
<dbReference type="EMBL" id="VSWC01000027">
    <property type="protein sequence ID" value="KAA1110347.1"/>
    <property type="molecule type" value="Genomic_DNA"/>
</dbReference>
<dbReference type="Proteomes" id="UP000324748">
    <property type="component" value="Unassembled WGS sequence"/>
</dbReference>